<dbReference type="InterPro" id="IPR004148">
    <property type="entry name" value="BAR_dom"/>
</dbReference>
<dbReference type="PANTHER" id="PTHR22834:SF20">
    <property type="entry name" value="SH3 DOMAIN-CONTAINING PROTEIN"/>
    <property type="match status" value="1"/>
</dbReference>
<feature type="compositionally biased region" description="Polar residues" evidence="3">
    <location>
        <begin position="223"/>
        <end position="236"/>
    </location>
</feature>
<dbReference type="CDD" id="cd07589">
    <property type="entry name" value="BAR_DNMBP"/>
    <property type="match status" value="1"/>
</dbReference>
<accession>A0A9N9VUN8</accession>
<feature type="compositionally biased region" description="Polar residues" evidence="3">
    <location>
        <begin position="205"/>
        <end position="214"/>
    </location>
</feature>
<dbReference type="GO" id="GO:0031991">
    <property type="term" value="P:regulation of actomyosin contractile ring contraction"/>
    <property type="evidence" value="ECO:0007669"/>
    <property type="project" value="TreeGrafter"/>
</dbReference>
<feature type="region of interest" description="Disordered" evidence="3">
    <location>
        <begin position="1260"/>
        <end position="1279"/>
    </location>
</feature>
<feature type="compositionally biased region" description="Low complexity" evidence="3">
    <location>
        <begin position="269"/>
        <end position="296"/>
    </location>
</feature>
<dbReference type="CDD" id="cd00160">
    <property type="entry name" value="RhoGEF"/>
    <property type="match status" value="1"/>
</dbReference>
<feature type="compositionally biased region" description="Polar residues" evidence="3">
    <location>
        <begin position="1726"/>
        <end position="1736"/>
    </location>
</feature>
<dbReference type="Pfam" id="PF00621">
    <property type="entry name" value="RhoGEF"/>
    <property type="match status" value="1"/>
</dbReference>
<feature type="compositionally biased region" description="Basic and acidic residues" evidence="3">
    <location>
        <begin position="590"/>
        <end position="607"/>
    </location>
</feature>
<keyword evidence="6" id="KW-1185">Reference proteome</keyword>
<evidence type="ECO:0000256" key="1">
    <source>
        <dbReference type="ARBA" id="ARBA00022658"/>
    </source>
</evidence>
<evidence type="ECO:0000256" key="2">
    <source>
        <dbReference type="SAM" id="Coils"/>
    </source>
</evidence>
<dbReference type="SUPFAM" id="SSF48065">
    <property type="entry name" value="DBL homology domain (DH-domain)"/>
    <property type="match status" value="1"/>
</dbReference>
<feature type="compositionally biased region" description="Basic and acidic residues" evidence="3">
    <location>
        <begin position="847"/>
        <end position="857"/>
    </location>
</feature>
<feature type="compositionally biased region" description="Polar residues" evidence="3">
    <location>
        <begin position="1111"/>
        <end position="1145"/>
    </location>
</feature>
<feature type="compositionally biased region" description="Polar residues" evidence="3">
    <location>
        <begin position="1813"/>
        <end position="1822"/>
    </location>
</feature>
<gene>
    <name evidence="5" type="ORF">CRHIZ90672A_00012162</name>
</gene>
<feature type="compositionally biased region" description="Low complexity" evidence="3">
    <location>
        <begin position="1039"/>
        <end position="1052"/>
    </location>
</feature>
<feature type="region of interest" description="Disordered" evidence="3">
    <location>
        <begin position="327"/>
        <end position="557"/>
    </location>
</feature>
<feature type="region of interest" description="Disordered" evidence="3">
    <location>
        <begin position="1666"/>
        <end position="1742"/>
    </location>
</feature>
<feature type="compositionally biased region" description="Low complexity" evidence="3">
    <location>
        <begin position="455"/>
        <end position="474"/>
    </location>
</feature>
<dbReference type="SUPFAM" id="SSF103657">
    <property type="entry name" value="BAR/IMD domain-like"/>
    <property type="match status" value="1"/>
</dbReference>
<protein>
    <recommendedName>
        <fullName evidence="4">DH domain-containing protein</fullName>
    </recommendedName>
</protein>
<reference evidence="5" key="1">
    <citation type="submission" date="2021-10" db="EMBL/GenBank/DDBJ databases">
        <authorList>
            <person name="Piombo E."/>
        </authorList>
    </citation>
    <scope>NUCLEOTIDE SEQUENCE</scope>
</reference>
<dbReference type="OrthoDB" id="10256089at2759"/>
<dbReference type="GO" id="GO:0032955">
    <property type="term" value="P:regulation of division septum assembly"/>
    <property type="evidence" value="ECO:0007669"/>
    <property type="project" value="TreeGrafter"/>
</dbReference>
<feature type="compositionally biased region" description="Polar residues" evidence="3">
    <location>
        <begin position="951"/>
        <end position="962"/>
    </location>
</feature>
<feature type="region of interest" description="Disordered" evidence="3">
    <location>
        <begin position="141"/>
        <end position="298"/>
    </location>
</feature>
<dbReference type="Pfam" id="PF03114">
    <property type="entry name" value="BAR"/>
    <property type="match status" value="1"/>
</dbReference>
<feature type="region of interest" description="Disordered" evidence="3">
    <location>
        <begin position="1755"/>
        <end position="1855"/>
    </location>
</feature>
<keyword evidence="2" id="KW-0175">Coiled coil</keyword>
<feature type="region of interest" description="Disordered" evidence="3">
    <location>
        <begin position="587"/>
        <end position="1057"/>
    </location>
</feature>
<feature type="compositionally biased region" description="Basic and acidic residues" evidence="3">
    <location>
        <begin position="171"/>
        <end position="180"/>
    </location>
</feature>
<feature type="coiled-coil region" evidence="2">
    <location>
        <begin position="1574"/>
        <end position="1601"/>
    </location>
</feature>
<comment type="caution">
    <text evidence="5">The sequence shown here is derived from an EMBL/GenBank/DDBJ whole genome shotgun (WGS) entry which is preliminary data.</text>
</comment>
<feature type="compositionally biased region" description="Polar residues" evidence="3">
    <location>
        <begin position="975"/>
        <end position="987"/>
    </location>
</feature>
<dbReference type="InterPro" id="IPR000219">
    <property type="entry name" value="DH_dom"/>
</dbReference>
<dbReference type="InterPro" id="IPR035899">
    <property type="entry name" value="DBL_dom_sf"/>
</dbReference>
<evidence type="ECO:0000259" key="4">
    <source>
        <dbReference type="PROSITE" id="PS50010"/>
    </source>
</evidence>
<feature type="compositionally biased region" description="Polar residues" evidence="3">
    <location>
        <begin position="355"/>
        <end position="378"/>
    </location>
</feature>
<dbReference type="Gene3D" id="1.20.900.10">
    <property type="entry name" value="Dbl homology (DH) domain"/>
    <property type="match status" value="1"/>
</dbReference>
<feature type="compositionally biased region" description="Low complexity" evidence="3">
    <location>
        <begin position="1758"/>
        <end position="1773"/>
    </location>
</feature>
<keyword evidence="1" id="KW-0344">Guanine-nucleotide releasing factor</keyword>
<organism evidence="5 6">
    <name type="scientific">Clonostachys rhizophaga</name>
    <dbReference type="NCBI Taxonomy" id="160324"/>
    <lineage>
        <taxon>Eukaryota</taxon>
        <taxon>Fungi</taxon>
        <taxon>Dikarya</taxon>
        <taxon>Ascomycota</taxon>
        <taxon>Pezizomycotina</taxon>
        <taxon>Sordariomycetes</taxon>
        <taxon>Hypocreomycetidae</taxon>
        <taxon>Hypocreales</taxon>
        <taxon>Bionectriaceae</taxon>
        <taxon>Clonostachys</taxon>
    </lineage>
</organism>
<feature type="compositionally biased region" description="Pro residues" evidence="3">
    <location>
        <begin position="1083"/>
        <end position="1095"/>
    </location>
</feature>
<feature type="compositionally biased region" description="Polar residues" evidence="3">
    <location>
        <begin position="1774"/>
        <end position="1791"/>
    </location>
</feature>
<dbReference type="InterPro" id="IPR027267">
    <property type="entry name" value="AH/BAR_dom_sf"/>
</dbReference>
<feature type="compositionally biased region" description="Low complexity" evidence="3">
    <location>
        <begin position="930"/>
        <end position="941"/>
    </location>
</feature>
<feature type="domain" description="DH" evidence="4">
    <location>
        <begin position="1183"/>
        <end position="1397"/>
    </location>
</feature>
<proteinExistence type="predicted"/>
<feature type="compositionally biased region" description="Low complexity" evidence="3">
    <location>
        <begin position="428"/>
        <end position="442"/>
    </location>
</feature>
<feature type="compositionally biased region" description="Basic and acidic residues" evidence="3">
    <location>
        <begin position="1841"/>
        <end position="1855"/>
    </location>
</feature>
<feature type="compositionally biased region" description="Polar residues" evidence="3">
    <location>
        <begin position="676"/>
        <end position="690"/>
    </location>
</feature>
<dbReference type="GO" id="GO:0005737">
    <property type="term" value="C:cytoplasm"/>
    <property type="evidence" value="ECO:0007669"/>
    <property type="project" value="InterPro"/>
</dbReference>
<dbReference type="Gene3D" id="1.20.1270.60">
    <property type="entry name" value="Arfaptin homology (AH) domain/BAR domain"/>
    <property type="match status" value="1"/>
</dbReference>
<evidence type="ECO:0000313" key="6">
    <source>
        <dbReference type="Proteomes" id="UP000696573"/>
    </source>
</evidence>
<dbReference type="EMBL" id="CABFNQ020000734">
    <property type="protein sequence ID" value="CAH0028695.1"/>
    <property type="molecule type" value="Genomic_DNA"/>
</dbReference>
<feature type="compositionally biased region" description="Basic and acidic residues" evidence="3">
    <location>
        <begin position="627"/>
        <end position="653"/>
    </location>
</feature>
<dbReference type="PANTHER" id="PTHR22834">
    <property type="entry name" value="NUCLEAR FUSION PROTEIN FUS2"/>
    <property type="match status" value="1"/>
</dbReference>
<sequence>MDSDLDAAGLQGQASNIDHVHVETAQRRDQDAQHLHRLPELQTHHHHDLLSFNYLAAQQNSRTALVHEHQTAGSDDQHAVFSPVNPDDFYSTYRVHHHHDNSHFHPADALAMASASIRSPPPVHPNGDGGSQNHAAPAASALTIPRPSNLRSVSNPVDSMGGPRMPSGKPSVKDLKKRFDQQNGGSTSIPRAPRPNVVPSRVKRQQPSSPSYSAVRSGIASEASANPKPSATSPHTQRPKFMAEDQVSNNSQSFASRLAKPRSATSGNPKSSPSMTHPSPSTTSPQQSLPPTSSNTIHSQGLLFGEILPEQYDTSALGFGIESLRQPEATESRTNGQWTHQRSLSDPDVDLPSPGSWSNAAGNTETKPPSVSAPTTRSSRSHSDASTRKPPPQRIARKPATRKPNSPDPRLPPSSSKLPRSVRKINGPDDSSSPSSTRSSSPIALKRQPGEGRTSRATTPTTRAKTPTSRARTPIQSGTRLQTSSTGLPASNSNGRLQAYAIPQPKLSPPLRSSRPRQPVSVATTASSRLKSVEKQRSVSASVALMHSKPVDPSARRRKISVGPIDFEQRREHIRLAYSKSLKESQALEARQRAAEKRRKEMEEAAKAKAAAEAATKASMVPETEESLGKKTLESVEQLKGDTVHTIVEEPHTPEQTTPIEAKEDILNETPVPSRLVSTTADDKISSTVTIAKVPDSPTLGVPGSFPDVVPPPQTTEHLRSTASPVSDTTEFDTEPQPNLAETPATPPKAPATVVKLSSPQHPASRQRAEYQYPFEDEPESPEQPASVKPAPEEPSKSRSIETVRPRLRQIIPGAFGDDDEAGEEMIAQSETDEPEAAIVVSPPDSAIDHDHHHPLDEQPPTVPFPRLDMMDESDCHTEYDEDIPESNRSTLIHDHEDVGTDACTESTDDIARTEDCQSESRFGDHLSSRRASSCASSDAGAGDDLDYLTFKNQLPDNQPNSLLVPPADSKRISQHSAWTDLTIDTSAHSDLERSPDLLQDDDDNEPQSAFGHVTIFGSQVISRETESQSKEAYDEQASARPSCSSSRGSSAFLDYRSPETDAGDGFAISYLSTDQVASSPYIPLPGHEPPPVPPSASGSAMDSRRASSAFYDQSQRGSTLISSSRESEDFASQTETPQTADTTSIATSEQYFGASLNGDVGMNPDATEGEELTDKDRRRLVQRRNVIKELLDTEAVFVRDMNIVEEIYKGTAEACPKLDNKTVKQIFRNTDEIIAFHTLFLGQVKEAVSSVYVPKTGRKVPKEDRSVEPPPSSKTVSDAKDREVLLGPVFHQNMEQLQTVHEGFLRSSDLAAKRLIQIQQDPTVKVWLNECNEVAKDLTAAWDLDSLLIKPMQRITKYPNLIITLLQHTPQDHPDREYLISAKDTLETAIIEINKTKKNFELVGQIVGNRKRKESDVKLGIARAFGKRVDKLQPTGNRPPEDPDYAKMSEKFGDDFLRLQVVLRDVEFYTRQVATYVREFLNYLSSVELVMRLQSGNYPEIESKWVQFNISIRDLEKVALDDHLTQVRKHVIEPFEQVIKAYGNPSLAMKKRQKRRLDFERMEQLKRGGKTGDAKLLELVEQYEALNDTLKKELPKLSTLTEKVGNICLGNFVRIQAKWYGIWKEKMKKVLVDCPDKPDLEEVVASFQRDFPYVQEQLASIGILQPVPKGRPSHSTAASSDDVLVSKIRSPRPSDVDTGRGRQLSLNGESVPSLPTPDFVKRNSESLSNSPTTGNKPLPASPHQYYYRDYYAGAGQSSSSTSGVTTDMTTSSRSVTGTAPTSTRPSTGRSFDSGPVPRQSTESASLHRRDSNTTYGSSQVPQDKRFSGLFHSALPLPDGPEDRDRSSRASSRERVPTHDGYNVLWLAASLFEFNIATTKHEAGYPYLVYQAGEIFDVIAEKGELWLAKNQDDPSEQVGWIWSKHFAKLADS</sequence>
<feature type="region of interest" description="Disordered" evidence="3">
    <location>
        <begin position="1080"/>
        <end position="1145"/>
    </location>
</feature>
<feature type="compositionally biased region" description="Low complexity" evidence="3">
    <location>
        <begin position="503"/>
        <end position="522"/>
    </location>
</feature>
<dbReference type="InterPro" id="IPR051492">
    <property type="entry name" value="Dynamin-Rho_GEF"/>
</dbReference>
<feature type="compositionally biased region" description="Low complexity" evidence="3">
    <location>
        <begin position="608"/>
        <end position="618"/>
    </location>
</feature>
<dbReference type="GO" id="GO:0005085">
    <property type="term" value="F:guanyl-nucleotide exchange factor activity"/>
    <property type="evidence" value="ECO:0007669"/>
    <property type="project" value="UniProtKB-KW"/>
</dbReference>
<name>A0A9N9VUN8_9HYPO</name>
<feature type="compositionally biased region" description="Polar residues" evidence="3">
    <location>
        <begin position="246"/>
        <end position="255"/>
    </location>
</feature>
<feature type="compositionally biased region" description="Polar residues" evidence="3">
    <location>
        <begin position="475"/>
        <end position="496"/>
    </location>
</feature>
<dbReference type="SMART" id="SM00325">
    <property type="entry name" value="RhoGEF"/>
    <property type="match status" value="1"/>
</dbReference>
<evidence type="ECO:0000313" key="5">
    <source>
        <dbReference type="EMBL" id="CAH0028695.1"/>
    </source>
</evidence>
<evidence type="ECO:0000256" key="3">
    <source>
        <dbReference type="SAM" id="MobiDB-lite"/>
    </source>
</evidence>
<feature type="compositionally biased region" description="Basic and acidic residues" evidence="3">
    <location>
        <begin position="1024"/>
        <end position="1034"/>
    </location>
</feature>
<feature type="compositionally biased region" description="Basic and acidic residues" evidence="3">
    <location>
        <begin position="791"/>
        <end position="805"/>
    </location>
</feature>
<feature type="compositionally biased region" description="Polar residues" evidence="3">
    <location>
        <begin position="332"/>
        <end position="344"/>
    </location>
</feature>
<dbReference type="Proteomes" id="UP000696573">
    <property type="component" value="Unassembled WGS sequence"/>
</dbReference>
<dbReference type="PROSITE" id="PS50010">
    <property type="entry name" value="DH_2"/>
    <property type="match status" value="1"/>
</dbReference>